<comment type="caution">
    <text evidence="1">The sequence shown here is derived from an EMBL/GenBank/DDBJ whole genome shotgun (WGS) entry which is preliminary data.</text>
</comment>
<name>A0ACC2GU63_DALPE</name>
<evidence type="ECO:0000313" key="2">
    <source>
        <dbReference type="Proteomes" id="UP001157502"/>
    </source>
</evidence>
<evidence type="ECO:0000313" key="1">
    <source>
        <dbReference type="EMBL" id="KAJ8007172.1"/>
    </source>
</evidence>
<dbReference type="Proteomes" id="UP001157502">
    <property type="component" value="Chromosome 9"/>
</dbReference>
<protein>
    <submittedName>
        <fullName evidence="1">Uncharacterized protein</fullName>
    </submittedName>
</protein>
<proteinExistence type="predicted"/>
<keyword evidence="2" id="KW-1185">Reference proteome</keyword>
<dbReference type="EMBL" id="CM055736">
    <property type="protein sequence ID" value="KAJ8007172.1"/>
    <property type="molecule type" value="Genomic_DNA"/>
</dbReference>
<accession>A0ACC2GU63</accession>
<reference evidence="1" key="1">
    <citation type="submission" date="2021-05" db="EMBL/GenBank/DDBJ databases">
        <authorList>
            <person name="Pan Q."/>
            <person name="Jouanno E."/>
            <person name="Zahm M."/>
            <person name="Klopp C."/>
            <person name="Cabau C."/>
            <person name="Louis A."/>
            <person name="Berthelot C."/>
            <person name="Parey E."/>
            <person name="Roest Crollius H."/>
            <person name="Montfort J."/>
            <person name="Robinson-Rechavi M."/>
            <person name="Bouchez O."/>
            <person name="Lampietro C."/>
            <person name="Lopez Roques C."/>
            <person name="Donnadieu C."/>
            <person name="Postlethwait J."/>
            <person name="Bobe J."/>
            <person name="Dillon D."/>
            <person name="Chandos A."/>
            <person name="von Hippel F."/>
            <person name="Guiguen Y."/>
        </authorList>
    </citation>
    <scope>NUCLEOTIDE SEQUENCE</scope>
    <source>
        <strain evidence="1">YG-Jan2019</strain>
    </source>
</reference>
<gene>
    <name evidence="1" type="ORF">DPEC_G00114780</name>
</gene>
<sequence>MGIALTIQAASTLIEIENKMVEHGRVPSRVMSLRAGPEEMDITLSNQNPRIHTRAVQTIGRQLAEIGDRMARERAERRPVAGPMRALTRNVYRRIQGHLCGLKSLSVVARARLASTVHRQATHRAEAWAAWVSSIQPAISSVWAKTMLATVALVAVTIVCSELWEEWIGKMLH</sequence>
<organism evidence="1 2">
    <name type="scientific">Dallia pectoralis</name>
    <name type="common">Alaska blackfish</name>
    <dbReference type="NCBI Taxonomy" id="75939"/>
    <lineage>
        <taxon>Eukaryota</taxon>
        <taxon>Metazoa</taxon>
        <taxon>Chordata</taxon>
        <taxon>Craniata</taxon>
        <taxon>Vertebrata</taxon>
        <taxon>Euteleostomi</taxon>
        <taxon>Actinopterygii</taxon>
        <taxon>Neopterygii</taxon>
        <taxon>Teleostei</taxon>
        <taxon>Protacanthopterygii</taxon>
        <taxon>Esociformes</taxon>
        <taxon>Umbridae</taxon>
        <taxon>Dallia</taxon>
    </lineage>
</organism>